<feature type="domain" description="AMP-dependent synthetase/ligase" evidence="3">
    <location>
        <begin position="97"/>
        <end position="206"/>
    </location>
</feature>
<reference evidence="4" key="1">
    <citation type="journal article" date="2020" name="New Phytol.">
        <title>Comparative genomics reveals dynamic genome evolution in host specialist ectomycorrhizal fungi.</title>
        <authorList>
            <person name="Lofgren L.A."/>
            <person name="Nguyen N.H."/>
            <person name="Vilgalys R."/>
            <person name="Ruytinx J."/>
            <person name="Liao H.L."/>
            <person name="Branco S."/>
            <person name="Kuo A."/>
            <person name="LaButti K."/>
            <person name="Lipzen A."/>
            <person name="Andreopoulos W."/>
            <person name="Pangilinan J."/>
            <person name="Riley R."/>
            <person name="Hundley H."/>
            <person name="Na H."/>
            <person name="Barry K."/>
            <person name="Grigoriev I.V."/>
            <person name="Stajich J.E."/>
            <person name="Kennedy P.G."/>
        </authorList>
    </citation>
    <scope>NUCLEOTIDE SEQUENCE</scope>
    <source>
        <strain evidence="4">DOB743</strain>
    </source>
</reference>
<evidence type="ECO:0000256" key="2">
    <source>
        <dbReference type="ARBA" id="ARBA00022598"/>
    </source>
</evidence>
<comment type="caution">
    <text evidence="4">The sequence shown here is derived from an EMBL/GenBank/DDBJ whole genome shotgun (WGS) entry which is preliminary data.</text>
</comment>
<dbReference type="Gene3D" id="3.40.50.12780">
    <property type="entry name" value="N-terminal domain of ligase-like"/>
    <property type="match status" value="1"/>
</dbReference>
<evidence type="ECO:0000256" key="1">
    <source>
        <dbReference type="ARBA" id="ARBA00006432"/>
    </source>
</evidence>
<dbReference type="PANTHER" id="PTHR24096">
    <property type="entry name" value="LONG-CHAIN-FATTY-ACID--COA LIGASE"/>
    <property type="match status" value="1"/>
</dbReference>
<dbReference type="AlphaFoldDB" id="A0A9P6ZWT9"/>
<dbReference type="InterPro" id="IPR000873">
    <property type="entry name" value="AMP-dep_synth/lig_dom"/>
</dbReference>
<gene>
    <name evidence="4" type="ORF">EV702DRAFT_1219909</name>
</gene>
<dbReference type="Pfam" id="PF00501">
    <property type="entry name" value="AMP-binding"/>
    <property type="match status" value="1"/>
</dbReference>
<protein>
    <recommendedName>
        <fullName evidence="3">AMP-dependent synthetase/ligase domain-containing protein</fullName>
    </recommendedName>
</protein>
<keyword evidence="5" id="KW-1185">Reference proteome</keyword>
<dbReference type="InterPro" id="IPR042099">
    <property type="entry name" value="ANL_N_sf"/>
</dbReference>
<evidence type="ECO:0000259" key="3">
    <source>
        <dbReference type="Pfam" id="PF00501"/>
    </source>
</evidence>
<evidence type="ECO:0000313" key="4">
    <source>
        <dbReference type="EMBL" id="KAG1778269.1"/>
    </source>
</evidence>
<proteinExistence type="inferred from homology"/>
<dbReference type="OrthoDB" id="1898221at2759"/>
<dbReference type="PANTHER" id="PTHR24096:SF149">
    <property type="entry name" value="AMP-BINDING DOMAIN-CONTAINING PROTEIN-RELATED"/>
    <property type="match status" value="1"/>
</dbReference>
<sequence length="404" mass="44784">MPSPTVMLFPVQQFLARWTNIRSYALQYSVSGLSSQSSITAREPHQDNHFLSQFNHVARHDSMWCSGRWLPAGIPTCHFPLSFISVLTSGTILRSGIQKHDLTSLKILFSGSAPLGAKLVSTKMKRMEGMGADCWVSNFSIGYGLTEISPTVFLLPVPDASSHIGTAGVLFPNLEVELLMKLKAKFTHTDIPGAGEVWVRGLTIMMALHISTSFKPVLSHVSHQGCLNNPTATTEAITPDRWFKTGDIGVRAKDGFFTIVDRKKELIKIRQGFQGEPTFNFLHSSRWAGVSAVTARQGRVIETESKEEATELPRIYNAFSPTFLTGSVFIHIRCPRLDFTACGTTQLSTSTRFRKGLAALLSLCSVVWLMRRIDSAAGMNLHRELRERAKTDVAEGQLKSRMKL</sequence>
<evidence type="ECO:0000313" key="5">
    <source>
        <dbReference type="Proteomes" id="UP000714275"/>
    </source>
</evidence>
<organism evidence="4 5">
    <name type="scientific">Suillus placidus</name>
    <dbReference type="NCBI Taxonomy" id="48579"/>
    <lineage>
        <taxon>Eukaryota</taxon>
        <taxon>Fungi</taxon>
        <taxon>Dikarya</taxon>
        <taxon>Basidiomycota</taxon>
        <taxon>Agaricomycotina</taxon>
        <taxon>Agaricomycetes</taxon>
        <taxon>Agaricomycetidae</taxon>
        <taxon>Boletales</taxon>
        <taxon>Suillineae</taxon>
        <taxon>Suillaceae</taxon>
        <taxon>Suillus</taxon>
    </lineage>
</organism>
<name>A0A9P6ZWT9_9AGAM</name>
<keyword evidence="2" id="KW-0436">Ligase</keyword>
<dbReference type="EMBL" id="JABBWD010000016">
    <property type="protein sequence ID" value="KAG1778269.1"/>
    <property type="molecule type" value="Genomic_DNA"/>
</dbReference>
<accession>A0A9P6ZWT9</accession>
<comment type="similarity">
    <text evidence="1">Belongs to the ATP-dependent AMP-binding enzyme family.</text>
</comment>
<dbReference type="Proteomes" id="UP000714275">
    <property type="component" value="Unassembled WGS sequence"/>
</dbReference>
<dbReference type="SUPFAM" id="SSF56801">
    <property type="entry name" value="Acetyl-CoA synthetase-like"/>
    <property type="match status" value="1"/>
</dbReference>
<dbReference type="GO" id="GO:0016405">
    <property type="term" value="F:CoA-ligase activity"/>
    <property type="evidence" value="ECO:0007669"/>
    <property type="project" value="TreeGrafter"/>
</dbReference>